<keyword evidence="3" id="KW-1185">Reference proteome</keyword>
<comment type="caution">
    <text evidence="2">The sequence shown here is derived from an EMBL/GenBank/DDBJ whole genome shotgun (WGS) entry which is preliminary data.</text>
</comment>
<dbReference type="NCBIfam" id="TIGR02300">
    <property type="entry name" value="FYDLN_acid"/>
    <property type="match status" value="1"/>
</dbReference>
<evidence type="ECO:0000313" key="2">
    <source>
        <dbReference type="EMBL" id="GFE63242.1"/>
    </source>
</evidence>
<dbReference type="AlphaFoldDB" id="A0A6N6JDH4"/>
<dbReference type="Proteomes" id="UP000436822">
    <property type="component" value="Unassembled WGS sequence"/>
</dbReference>
<sequence>MPKEEWGVKRVCPSCSTRFYDLQNNPMTCPSCGHEFTLESLTGSKSRTMRADKPDAQNTDNKPEVESDDDDAVILDDDDDADEADVDLGDDVLEEDEDEDTVSLDELADVASEDDDES</sequence>
<dbReference type="InterPro" id="IPR012644">
    <property type="entry name" value="CHP02300_FYDLN_acid"/>
</dbReference>
<evidence type="ECO:0000256" key="1">
    <source>
        <dbReference type="SAM" id="MobiDB-lite"/>
    </source>
</evidence>
<feature type="region of interest" description="Disordered" evidence="1">
    <location>
        <begin position="43"/>
        <end position="118"/>
    </location>
</feature>
<reference evidence="2 3" key="1">
    <citation type="submission" date="2019-12" db="EMBL/GenBank/DDBJ databases">
        <title>Litoreibacter badius sp. nov., a novel bacteriochlorophyll a-containing bacterium in the genus Litoreibacter.</title>
        <authorList>
            <person name="Kanamuro M."/>
            <person name="Takabe Y."/>
            <person name="Mori K."/>
            <person name="Takaichi S."/>
            <person name="Hanada S."/>
        </authorList>
    </citation>
    <scope>NUCLEOTIDE SEQUENCE [LARGE SCALE GENOMIC DNA]</scope>
    <source>
        <strain evidence="2 3">K6</strain>
    </source>
</reference>
<dbReference type="Pfam" id="PF09538">
    <property type="entry name" value="FYDLN_acid"/>
    <property type="match status" value="1"/>
</dbReference>
<feature type="compositionally biased region" description="Basic and acidic residues" evidence="1">
    <location>
        <begin position="49"/>
        <end position="65"/>
    </location>
</feature>
<name>A0A6N6JDH4_9RHOB</name>
<dbReference type="SUPFAM" id="SSF57783">
    <property type="entry name" value="Zinc beta-ribbon"/>
    <property type="match status" value="1"/>
</dbReference>
<gene>
    <name evidence="2" type="ORF">KIN_03160</name>
</gene>
<dbReference type="EMBL" id="BLJE01000001">
    <property type="protein sequence ID" value="GFE63242.1"/>
    <property type="molecule type" value="Genomic_DNA"/>
</dbReference>
<organism evidence="2 3">
    <name type="scientific">Litoreibacter roseus</name>
    <dbReference type="NCBI Taxonomy" id="2601869"/>
    <lineage>
        <taxon>Bacteria</taxon>
        <taxon>Pseudomonadati</taxon>
        <taxon>Pseudomonadota</taxon>
        <taxon>Alphaproteobacteria</taxon>
        <taxon>Rhodobacterales</taxon>
        <taxon>Roseobacteraceae</taxon>
        <taxon>Litoreibacter</taxon>
    </lineage>
</organism>
<evidence type="ECO:0008006" key="4">
    <source>
        <dbReference type="Google" id="ProtNLM"/>
    </source>
</evidence>
<dbReference type="RefSeq" id="WP_159804194.1">
    <property type="nucleotide sequence ID" value="NZ_BLJE01000001.1"/>
</dbReference>
<feature type="compositionally biased region" description="Acidic residues" evidence="1">
    <location>
        <begin position="66"/>
        <end position="118"/>
    </location>
</feature>
<proteinExistence type="predicted"/>
<evidence type="ECO:0000313" key="3">
    <source>
        <dbReference type="Proteomes" id="UP000436822"/>
    </source>
</evidence>
<dbReference type="OrthoDB" id="9815689at2"/>
<accession>A0A6N6JDH4</accession>
<protein>
    <recommendedName>
        <fullName evidence="4">TIGR02300 family protein</fullName>
    </recommendedName>
</protein>